<dbReference type="AlphaFoldDB" id="A0A1X2GU35"/>
<evidence type="ECO:0000313" key="3">
    <source>
        <dbReference type="Proteomes" id="UP000242146"/>
    </source>
</evidence>
<dbReference type="InterPro" id="IPR013535">
    <property type="entry name" value="PUL_dom"/>
</dbReference>
<dbReference type="STRING" id="101127.A0A1X2GU35"/>
<dbReference type="EMBL" id="MCGT01000003">
    <property type="protein sequence ID" value="ORX61513.1"/>
    <property type="molecule type" value="Genomic_DNA"/>
</dbReference>
<feature type="domain" description="PUL" evidence="1">
    <location>
        <begin position="4"/>
        <end position="82"/>
    </location>
</feature>
<keyword evidence="3" id="KW-1185">Reference proteome</keyword>
<accession>A0A1X2GU35</accession>
<dbReference type="OrthoDB" id="10265988at2759"/>
<reference evidence="2 3" key="1">
    <citation type="submission" date="2016-07" db="EMBL/GenBank/DDBJ databases">
        <title>Pervasive Adenine N6-methylation of Active Genes in Fungi.</title>
        <authorList>
            <consortium name="DOE Joint Genome Institute"/>
            <person name="Mondo S.J."/>
            <person name="Dannebaum R.O."/>
            <person name="Kuo R.C."/>
            <person name="Labutti K."/>
            <person name="Haridas S."/>
            <person name="Kuo A."/>
            <person name="Salamov A."/>
            <person name="Ahrendt S.R."/>
            <person name="Lipzen A."/>
            <person name="Sullivan W."/>
            <person name="Andreopoulos W.B."/>
            <person name="Clum A."/>
            <person name="Lindquist E."/>
            <person name="Daum C."/>
            <person name="Ramamoorthy G.K."/>
            <person name="Gryganskyi A."/>
            <person name="Culley D."/>
            <person name="Magnuson J.K."/>
            <person name="James T.Y."/>
            <person name="O'Malley M.A."/>
            <person name="Stajich J.E."/>
            <person name="Spatafora J.W."/>
            <person name="Visel A."/>
            <person name="Grigoriev I.V."/>
        </authorList>
    </citation>
    <scope>NUCLEOTIDE SEQUENCE [LARGE SCALE GENOMIC DNA]</scope>
    <source>
        <strain evidence="2 3">NRRL 3301</strain>
    </source>
</reference>
<protein>
    <recommendedName>
        <fullName evidence="1">PUL domain-containing protein</fullName>
    </recommendedName>
</protein>
<dbReference type="Pfam" id="PF08324">
    <property type="entry name" value="PUL"/>
    <property type="match status" value="1"/>
</dbReference>
<dbReference type="InterPro" id="IPR011989">
    <property type="entry name" value="ARM-like"/>
</dbReference>
<sequence length="92" mass="10619">MTSLAVYLTTENRDEDSEISLTGSILELIKQEQDEENQYRLLSALGTLLTYSSPSIHLANMLEVKMQLNRLQEQTADRERMQIIIYELNSLL</sequence>
<evidence type="ECO:0000313" key="2">
    <source>
        <dbReference type="EMBL" id="ORX61513.1"/>
    </source>
</evidence>
<proteinExistence type="predicted"/>
<name>A0A1X2GU35_9FUNG</name>
<evidence type="ECO:0000259" key="1">
    <source>
        <dbReference type="Pfam" id="PF08324"/>
    </source>
</evidence>
<dbReference type="Gene3D" id="1.25.10.10">
    <property type="entry name" value="Leucine-rich Repeat Variant"/>
    <property type="match status" value="1"/>
</dbReference>
<gene>
    <name evidence="2" type="ORF">DM01DRAFT_89930</name>
</gene>
<organism evidence="2 3">
    <name type="scientific">Hesseltinella vesiculosa</name>
    <dbReference type="NCBI Taxonomy" id="101127"/>
    <lineage>
        <taxon>Eukaryota</taxon>
        <taxon>Fungi</taxon>
        <taxon>Fungi incertae sedis</taxon>
        <taxon>Mucoromycota</taxon>
        <taxon>Mucoromycotina</taxon>
        <taxon>Mucoromycetes</taxon>
        <taxon>Mucorales</taxon>
        <taxon>Cunninghamellaceae</taxon>
        <taxon>Hesseltinella</taxon>
    </lineage>
</organism>
<comment type="caution">
    <text evidence="2">The sequence shown here is derived from an EMBL/GenBank/DDBJ whole genome shotgun (WGS) entry which is preliminary data.</text>
</comment>
<dbReference type="Proteomes" id="UP000242146">
    <property type="component" value="Unassembled WGS sequence"/>
</dbReference>